<dbReference type="GO" id="GO:0005737">
    <property type="term" value="C:cytoplasm"/>
    <property type="evidence" value="ECO:0007669"/>
    <property type="project" value="TreeGrafter"/>
</dbReference>
<dbReference type="PANTHER" id="PTHR30001:SF1">
    <property type="entry name" value="RIBONUCLEASE E_G-LIKE PROTEIN, CHLOROPLASTIC"/>
    <property type="match status" value="1"/>
</dbReference>
<dbReference type="Proteomes" id="UP000028680">
    <property type="component" value="Chromosome"/>
</dbReference>
<dbReference type="GO" id="GO:0016787">
    <property type="term" value="F:hydrolase activity"/>
    <property type="evidence" value="ECO:0007669"/>
    <property type="project" value="UniProtKB-KW"/>
</dbReference>
<evidence type="ECO:0000256" key="2">
    <source>
        <dbReference type="ARBA" id="ARBA00022722"/>
    </source>
</evidence>
<dbReference type="GO" id="GO:0006364">
    <property type="term" value="P:rRNA processing"/>
    <property type="evidence" value="ECO:0007669"/>
    <property type="project" value="TreeGrafter"/>
</dbReference>
<evidence type="ECO:0000256" key="7">
    <source>
        <dbReference type="ARBA" id="ARBA00022884"/>
    </source>
</evidence>
<keyword evidence="6" id="KW-0460">Magnesium</keyword>
<evidence type="ECO:0000256" key="4">
    <source>
        <dbReference type="ARBA" id="ARBA00022759"/>
    </source>
</evidence>
<keyword evidence="2" id="KW-0540">Nuclease</keyword>
<name>A0AAN0RGP9_9RHOB</name>
<dbReference type="PANTHER" id="PTHR30001">
    <property type="entry name" value="RIBONUCLEASE"/>
    <property type="match status" value="1"/>
</dbReference>
<organism evidence="9 10">
    <name type="scientific">Planktomarina temperata RCA23</name>
    <dbReference type="NCBI Taxonomy" id="666509"/>
    <lineage>
        <taxon>Bacteria</taxon>
        <taxon>Pseudomonadati</taxon>
        <taxon>Pseudomonadota</taxon>
        <taxon>Alphaproteobacteria</taxon>
        <taxon>Rhodobacterales</taxon>
        <taxon>Paracoccaceae</taxon>
        <taxon>Planktomarina</taxon>
    </lineage>
</organism>
<dbReference type="Pfam" id="PF10150">
    <property type="entry name" value="RNase_E_G"/>
    <property type="match status" value="2"/>
</dbReference>
<gene>
    <name evidence="9" type="ORF">RCA23_c03120</name>
</gene>
<sequence length="340" mass="36386">MKGKQVVLGHIGKTKVAALLVDGIVQDVLVEDLNRLPLGSLLRAVVDRPVKGIGGVILRLPNGTGFLKKAKGLAPGQTLMVQTSGFAEEGKADPVTQRILFKSRYAIVTPDQPGLNISRQISSDDLRDALTLLAKSAMSGSDMGLIIRSAAAAADLEEIGEDIQTMRATAEAIAAETGPDPEVLLEGDDPHVQAWREWSDVTNVLTADDDLEGSGALDQIEAAQEAWVPLGSGGMFIERTRAMITVDINTGTDLSPAAALKVNLAAVKDLPRQLRLRGYSGQIALDFAPMSKRDRKPIEVALRAALRSCPVATEFVGWTPLGHGELKRKRERPVVQDVLI</sequence>
<evidence type="ECO:0000256" key="1">
    <source>
        <dbReference type="ARBA" id="ARBA00001946"/>
    </source>
</evidence>
<keyword evidence="3" id="KW-0479">Metal-binding</keyword>
<accession>A0AAN0RGP9</accession>
<dbReference type="AlphaFoldDB" id="A0AAN0RGP9"/>
<reference evidence="9 10" key="1">
    <citation type="journal article" date="2014" name="ISME J.">
        <title>Adaptation of an abundant Roseobacter RCA organism to pelagic systems revealed by genomic and transcriptomic analyses.</title>
        <authorList>
            <person name="Voget S."/>
            <person name="Wemheuer B."/>
            <person name="Brinkhoff T."/>
            <person name="Vollmers J."/>
            <person name="Dietrich S."/>
            <person name="Giebel H.A."/>
            <person name="Beardsley C."/>
            <person name="Sardemann C."/>
            <person name="Bakenhus I."/>
            <person name="Billerbeck S."/>
            <person name="Daniel R."/>
            <person name="Simon M."/>
        </authorList>
    </citation>
    <scope>NUCLEOTIDE SEQUENCE [LARGE SCALE GENOMIC DNA]</scope>
    <source>
        <strain evidence="9 10">RCA23</strain>
    </source>
</reference>
<dbReference type="GO" id="GO:0004519">
    <property type="term" value="F:endonuclease activity"/>
    <property type="evidence" value="ECO:0007669"/>
    <property type="project" value="UniProtKB-KW"/>
</dbReference>
<evidence type="ECO:0000313" key="9">
    <source>
        <dbReference type="EMBL" id="AII85875.1"/>
    </source>
</evidence>
<evidence type="ECO:0000256" key="5">
    <source>
        <dbReference type="ARBA" id="ARBA00022801"/>
    </source>
</evidence>
<keyword evidence="4" id="KW-0255">Endonuclease</keyword>
<feature type="domain" description="RNA-binding protein AU-1/Ribonuclease E/G" evidence="8">
    <location>
        <begin position="218"/>
        <end position="330"/>
    </location>
</feature>
<dbReference type="InterPro" id="IPR019307">
    <property type="entry name" value="RNA-bd_AU-1/RNase_E/G"/>
</dbReference>
<dbReference type="KEGG" id="ptp:RCA23_c03120"/>
<evidence type="ECO:0000259" key="8">
    <source>
        <dbReference type="Pfam" id="PF10150"/>
    </source>
</evidence>
<dbReference type="RefSeq" id="WP_044048755.1">
    <property type="nucleotide sequence ID" value="NZ_CP003984.1"/>
</dbReference>
<evidence type="ECO:0000313" key="10">
    <source>
        <dbReference type="Proteomes" id="UP000028680"/>
    </source>
</evidence>
<dbReference type="InterPro" id="IPR004659">
    <property type="entry name" value="RNase_E/G"/>
</dbReference>
<keyword evidence="7" id="KW-0694">RNA-binding</keyword>
<proteinExistence type="predicted"/>
<dbReference type="GO" id="GO:0003723">
    <property type="term" value="F:RNA binding"/>
    <property type="evidence" value="ECO:0007669"/>
    <property type="project" value="UniProtKB-KW"/>
</dbReference>
<dbReference type="EMBL" id="CP003984">
    <property type="protein sequence ID" value="AII85875.1"/>
    <property type="molecule type" value="Genomic_DNA"/>
</dbReference>
<feature type="domain" description="RNA-binding protein AU-1/Ribonuclease E/G" evidence="8">
    <location>
        <begin position="102"/>
        <end position="205"/>
    </location>
</feature>
<keyword evidence="10" id="KW-1185">Reference proteome</keyword>
<comment type="cofactor">
    <cofactor evidence="1">
        <name>Mg(2+)</name>
        <dbReference type="ChEBI" id="CHEBI:18420"/>
    </cofactor>
</comment>
<keyword evidence="5" id="KW-0378">Hydrolase</keyword>
<dbReference type="GO" id="GO:0004540">
    <property type="term" value="F:RNA nuclease activity"/>
    <property type="evidence" value="ECO:0007669"/>
    <property type="project" value="InterPro"/>
</dbReference>
<evidence type="ECO:0000256" key="6">
    <source>
        <dbReference type="ARBA" id="ARBA00022842"/>
    </source>
</evidence>
<dbReference type="GO" id="GO:0046872">
    <property type="term" value="F:metal ion binding"/>
    <property type="evidence" value="ECO:0007669"/>
    <property type="project" value="UniProtKB-KW"/>
</dbReference>
<protein>
    <recommendedName>
        <fullName evidence="8">RNA-binding protein AU-1/Ribonuclease E/G domain-containing protein</fullName>
    </recommendedName>
</protein>
<evidence type="ECO:0000256" key="3">
    <source>
        <dbReference type="ARBA" id="ARBA00022723"/>
    </source>
</evidence>